<organism evidence="2 3">
    <name type="scientific">Lophiostoma macrostomum CBS 122681</name>
    <dbReference type="NCBI Taxonomy" id="1314788"/>
    <lineage>
        <taxon>Eukaryota</taxon>
        <taxon>Fungi</taxon>
        <taxon>Dikarya</taxon>
        <taxon>Ascomycota</taxon>
        <taxon>Pezizomycotina</taxon>
        <taxon>Dothideomycetes</taxon>
        <taxon>Pleosporomycetidae</taxon>
        <taxon>Pleosporales</taxon>
        <taxon>Lophiostomataceae</taxon>
        <taxon>Lophiostoma</taxon>
    </lineage>
</organism>
<evidence type="ECO:0008006" key="4">
    <source>
        <dbReference type="Google" id="ProtNLM"/>
    </source>
</evidence>
<evidence type="ECO:0000313" key="2">
    <source>
        <dbReference type="EMBL" id="KAF2657727.1"/>
    </source>
</evidence>
<dbReference type="Proteomes" id="UP000799324">
    <property type="component" value="Unassembled WGS sequence"/>
</dbReference>
<name>A0A6A6TEL9_9PLEO</name>
<feature type="chain" id="PRO_5025599276" description="Ubiquitin 3 binding protein But2 C-terminal domain-containing protein" evidence="1">
    <location>
        <begin position="16"/>
        <end position="205"/>
    </location>
</feature>
<sequence>MLLATLFAIPLLAAAAPALSGGCQQLTPSFIGVVNNALADKSYKLIGEPKVTTAFKNAEVEPAAIIETLIKFSGLPATAHKCELQAFFSKGYGKLHGYAKLPTEIDVFHTDSSLVGTNDTIALTWNNSPQSTTSVGTVSVVLPKDGQIFPMFNNDVTAEAGKFDCPPNEVTFRVRVPEGTKKGGLEFRQESNPFGGWILNACDSA</sequence>
<proteinExistence type="predicted"/>
<reference evidence="2" key="1">
    <citation type="journal article" date="2020" name="Stud. Mycol.">
        <title>101 Dothideomycetes genomes: a test case for predicting lifestyles and emergence of pathogens.</title>
        <authorList>
            <person name="Haridas S."/>
            <person name="Albert R."/>
            <person name="Binder M."/>
            <person name="Bloem J."/>
            <person name="Labutti K."/>
            <person name="Salamov A."/>
            <person name="Andreopoulos B."/>
            <person name="Baker S."/>
            <person name="Barry K."/>
            <person name="Bills G."/>
            <person name="Bluhm B."/>
            <person name="Cannon C."/>
            <person name="Castanera R."/>
            <person name="Culley D."/>
            <person name="Daum C."/>
            <person name="Ezra D."/>
            <person name="Gonzalez J."/>
            <person name="Henrissat B."/>
            <person name="Kuo A."/>
            <person name="Liang C."/>
            <person name="Lipzen A."/>
            <person name="Lutzoni F."/>
            <person name="Magnuson J."/>
            <person name="Mondo S."/>
            <person name="Nolan M."/>
            <person name="Ohm R."/>
            <person name="Pangilinan J."/>
            <person name="Park H.-J."/>
            <person name="Ramirez L."/>
            <person name="Alfaro M."/>
            <person name="Sun H."/>
            <person name="Tritt A."/>
            <person name="Yoshinaga Y."/>
            <person name="Zwiers L.-H."/>
            <person name="Turgeon B."/>
            <person name="Goodwin S."/>
            <person name="Spatafora J."/>
            <person name="Crous P."/>
            <person name="Grigoriev I."/>
        </authorList>
    </citation>
    <scope>NUCLEOTIDE SEQUENCE</scope>
    <source>
        <strain evidence="2">CBS 122681</strain>
    </source>
</reference>
<dbReference type="AlphaFoldDB" id="A0A6A6TEL9"/>
<accession>A0A6A6TEL9</accession>
<evidence type="ECO:0000256" key="1">
    <source>
        <dbReference type="SAM" id="SignalP"/>
    </source>
</evidence>
<dbReference type="OrthoDB" id="10625942at2759"/>
<keyword evidence="3" id="KW-1185">Reference proteome</keyword>
<protein>
    <recommendedName>
        <fullName evidence="4">Ubiquitin 3 binding protein But2 C-terminal domain-containing protein</fullName>
    </recommendedName>
</protein>
<keyword evidence="1" id="KW-0732">Signal</keyword>
<evidence type="ECO:0000313" key="3">
    <source>
        <dbReference type="Proteomes" id="UP000799324"/>
    </source>
</evidence>
<dbReference type="EMBL" id="MU004322">
    <property type="protein sequence ID" value="KAF2657727.1"/>
    <property type="molecule type" value="Genomic_DNA"/>
</dbReference>
<feature type="signal peptide" evidence="1">
    <location>
        <begin position="1"/>
        <end position="15"/>
    </location>
</feature>
<gene>
    <name evidence="2" type="ORF">K491DRAFT_714191</name>
</gene>